<dbReference type="EMBL" id="BPLQ01003062">
    <property type="protein sequence ID" value="GIX97655.1"/>
    <property type="molecule type" value="Genomic_DNA"/>
</dbReference>
<name>A0AAV4PP37_9ARAC</name>
<dbReference type="Proteomes" id="UP001054837">
    <property type="component" value="Unassembled WGS sequence"/>
</dbReference>
<accession>A0AAV4PP37</accession>
<reference evidence="1 2" key="1">
    <citation type="submission" date="2021-06" db="EMBL/GenBank/DDBJ databases">
        <title>Caerostris darwini draft genome.</title>
        <authorList>
            <person name="Kono N."/>
            <person name="Arakawa K."/>
        </authorList>
    </citation>
    <scope>NUCLEOTIDE SEQUENCE [LARGE SCALE GENOMIC DNA]</scope>
</reference>
<evidence type="ECO:0000313" key="2">
    <source>
        <dbReference type="Proteomes" id="UP001054837"/>
    </source>
</evidence>
<protein>
    <submittedName>
        <fullName evidence="1">Uncharacterized protein</fullName>
    </submittedName>
</protein>
<proteinExistence type="predicted"/>
<dbReference type="AlphaFoldDB" id="A0AAV4PP37"/>
<comment type="caution">
    <text evidence="1">The sequence shown here is derived from an EMBL/GenBank/DDBJ whole genome shotgun (WGS) entry which is preliminary data.</text>
</comment>
<sequence>MTDSWKTISHFVSVSKSLLGTFPKVRTKLAIRYLRMKLSEILCEPSRIEREEDGLFVIEGYSKHIVGSKKWERKCQVSISLNNNCQNHFREMVLYFYEIIWMAFFF</sequence>
<keyword evidence="2" id="KW-1185">Reference proteome</keyword>
<evidence type="ECO:0000313" key="1">
    <source>
        <dbReference type="EMBL" id="GIX97655.1"/>
    </source>
</evidence>
<gene>
    <name evidence="1" type="ORF">CDAR_54361</name>
</gene>
<organism evidence="1 2">
    <name type="scientific">Caerostris darwini</name>
    <dbReference type="NCBI Taxonomy" id="1538125"/>
    <lineage>
        <taxon>Eukaryota</taxon>
        <taxon>Metazoa</taxon>
        <taxon>Ecdysozoa</taxon>
        <taxon>Arthropoda</taxon>
        <taxon>Chelicerata</taxon>
        <taxon>Arachnida</taxon>
        <taxon>Araneae</taxon>
        <taxon>Araneomorphae</taxon>
        <taxon>Entelegynae</taxon>
        <taxon>Araneoidea</taxon>
        <taxon>Araneidae</taxon>
        <taxon>Caerostris</taxon>
    </lineage>
</organism>